<reference evidence="6 7" key="1">
    <citation type="submission" date="2019-08" db="EMBL/GenBank/DDBJ databases">
        <title>Complete genome sequence of Candidatus Uab amorphum.</title>
        <authorList>
            <person name="Shiratori T."/>
            <person name="Suzuki S."/>
            <person name="Kakizawa Y."/>
            <person name="Ishida K."/>
        </authorList>
    </citation>
    <scope>NUCLEOTIDE SEQUENCE [LARGE SCALE GENOMIC DNA]</scope>
    <source>
        <strain evidence="6 7">SRT547</strain>
    </source>
</reference>
<dbReference type="PANTHER" id="PTHR11085">
    <property type="entry name" value="NAD-DEPENDENT PROTEIN DEACYLASE SIRTUIN-5, MITOCHONDRIAL-RELATED"/>
    <property type="match status" value="1"/>
</dbReference>
<feature type="active site" description="Proton acceptor" evidence="4">
    <location>
        <position position="123"/>
    </location>
</feature>
<evidence type="ECO:0000313" key="7">
    <source>
        <dbReference type="Proteomes" id="UP000326354"/>
    </source>
</evidence>
<feature type="binding site" evidence="4">
    <location>
        <position position="134"/>
    </location>
    <ligand>
        <name>Zn(2+)</name>
        <dbReference type="ChEBI" id="CHEBI:29105"/>
    </ligand>
</feature>
<dbReference type="GO" id="GO:0046872">
    <property type="term" value="F:metal ion binding"/>
    <property type="evidence" value="ECO:0007669"/>
    <property type="project" value="UniProtKB-KW"/>
</dbReference>
<dbReference type="EMBL" id="AP019860">
    <property type="protein sequence ID" value="BBM83491.1"/>
    <property type="molecule type" value="Genomic_DNA"/>
</dbReference>
<accession>A0A5S9F2Q8</accession>
<feature type="binding site" evidence="4">
    <location>
        <position position="152"/>
    </location>
    <ligand>
        <name>Zn(2+)</name>
        <dbReference type="ChEBI" id="CHEBI:29105"/>
    </ligand>
</feature>
<dbReference type="GO" id="GO:0070403">
    <property type="term" value="F:NAD+ binding"/>
    <property type="evidence" value="ECO:0007669"/>
    <property type="project" value="InterPro"/>
</dbReference>
<dbReference type="Pfam" id="PF02146">
    <property type="entry name" value="SIR2"/>
    <property type="match status" value="1"/>
</dbReference>
<dbReference type="AlphaFoldDB" id="A0A5S9F2Q8"/>
<proteinExistence type="predicted"/>
<organism evidence="6 7">
    <name type="scientific">Uabimicrobium amorphum</name>
    <dbReference type="NCBI Taxonomy" id="2596890"/>
    <lineage>
        <taxon>Bacteria</taxon>
        <taxon>Pseudomonadati</taxon>
        <taxon>Planctomycetota</taxon>
        <taxon>Candidatus Uabimicrobiia</taxon>
        <taxon>Candidatus Uabimicrobiales</taxon>
        <taxon>Candidatus Uabimicrobiaceae</taxon>
        <taxon>Candidatus Uabimicrobium</taxon>
    </lineage>
</organism>
<dbReference type="PANTHER" id="PTHR11085:SF10">
    <property type="entry name" value="NAD-DEPENDENT PROTEIN DEACYLASE SIRTUIN-5, MITOCHONDRIAL-RELATED"/>
    <property type="match status" value="1"/>
</dbReference>
<dbReference type="PROSITE" id="PS50305">
    <property type="entry name" value="SIRTUIN"/>
    <property type="match status" value="1"/>
</dbReference>
<evidence type="ECO:0000256" key="4">
    <source>
        <dbReference type="PROSITE-ProRule" id="PRU00236"/>
    </source>
</evidence>
<evidence type="ECO:0000256" key="3">
    <source>
        <dbReference type="ARBA" id="ARBA00023027"/>
    </source>
</evidence>
<gene>
    <name evidence="6" type="ORF">UABAM_01843</name>
</gene>
<evidence type="ECO:0000313" key="6">
    <source>
        <dbReference type="EMBL" id="BBM83491.1"/>
    </source>
</evidence>
<dbReference type="InterPro" id="IPR003000">
    <property type="entry name" value="Sirtuin"/>
</dbReference>
<evidence type="ECO:0000256" key="1">
    <source>
        <dbReference type="ARBA" id="ARBA00012928"/>
    </source>
</evidence>
<feature type="domain" description="Deacetylase sirtuin-type" evidence="5">
    <location>
        <begin position="1"/>
        <end position="253"/>
    </location>
</feature>
<keyword evidence="2" id="KW-0808">Transferase</keyword>
<feature type="binding site" evidence="4">
    <location>
        <position position="155"/>
    </location>
    <ligand>
        <name>Zn(2+)</name>
        <dbReference type="ChEBI" id="CHEBI:29105"/>
    </ligand>
</feature>
<keyword evidence="3" id="KW-0520">NAD</keyword>
<dbReference type="EC" id="2.3.1.286" evidence="1"/>
<protein>
    <recommendedName>
        <fullName evidence="1">protein acetyllysine N-acetyltransferase</fullName>
        <ecNumber evidence="1">2.3.1.286</ecNumber>
    </recommendedName>
</protein>
<dbReference type="RefSeq" id="WP_151967689.1">
    <property type="nucleotide sequence ID" value="NZ_AP019860.1"/>
</dbReference>
<dbReference type="InterPro" id="IPR050134">
    <property type="entry name" value="NAD-dep_sirtuin_deacylases"/>
</dbReference>
<dbReference type="InterPro" id="IPR026591">
    <property type="entry name" value="Sirtuin_cat_small_dom_sf"/>
</dbReference>
<evidence type="ECO:0000259" key="5">
    <source>
        <dbReference type="PROSITE" id="PS50305"/>
    </source>
</evidence>
<name>A0A5S9F2Q8_UABAM</name>
<dbReference type="InterPro" id="IPR029035">
    <property type="entry name" value="DHS-like_NAD/FAD-binding_dom"/>
</dbReference>
<dbReference type="Gene3D" id="3.30.1600.10">
    <property type="entry name" value="SIR2/SIRT2 'Small Domain"/>
    <property type="match status" value="1"/>
</dbReference>
<dbReference type="InterPro" id="IPR026590">
    <property type="entry name" value="Ssirtuin_cat_dom"/>
</dbReference>
<dbReference type="SUPFAM" id="SSF52467">
    <property type="entry name" value="DHS-like NAD/FAD-binding domain"/>
    <property type="match status" value="1"/>
</dbReference>
<dbReference type="CDD" id="cd01407">
    <property type="entry name" value="SIR2-fam"/>
    <property type="match status" value="1"/>
</dbReference>
<dbReference type="OrthoDB" id="9800582at2"/>
<dbReference type="Proteomes" id="UP000326354">
    <property type="component" value="Chromosome"/>
</dbReference>
<keyword evidence="7" id="KW-1185">Reference proteome</keyword>
<dbReference type="KEGG" id="uam:UABAM_01843"/>
<feature type="binding site" evidence="4">
    <location>
        <position position="131"/>
    </location>
    <ligand>
        <name>Zn(2+)</name>
        <dbReference type="ChEBI" id="CHEBI:29105"/>
    </ligand>
</feature>
<keyword evidence="4" id="KW-0862">Zinc</keyword>
<evidence type="ECO:0000256" key="2">
    <source>
        <dbReference type="ARBA" id="ARBA00022679"/>
    </source>
</evidence>
<dbReference type="GO" id="GO:0017136">
    <property type="term" value="F:histone deacetylase activity, NAD-dependent"/>
    <property type="evidence" value="ECO:0007669"/>
    <property type="project" value="TreeGrafter"/>
</dbReference>
<keyword evidence="4" id="KW-0479">Metal-binding</keyword>
<sequence>MNDIETIVKTLQKSKRILFVTGAGMSADSGIPTYRGVGGLYNNDKLLEGKTIEEIMSGEMIRSNPRLVWECLQKNSAFFGEALPNRGHEIIAEMEKYFTVCVCTQNVDGFHSIAGSTNVIELHGTMRVLRCMNCDYRSNVIDIANLSIPPKCEKCKKIMRPDVVFFNEMLCYKKMSAFGEEMACGFDMVFVIGTSSRFVYIVSPIYKLYEQQAFITEINPEVTDVSDLANVHLKSGASKSLQDIWEAYLHKIV</sequence>
<dbReference type="Gene3D" id="3.40.50.1220">
    <property type="entry name" value="TPP-binding domain"/>
    <property type="match status" value="1"/>
</dbReference>